<reference evidence="2 3" key="1">
    <citation type="submission" date="2019-10" db="EMBL/GenBank/DDBJ databases">
        <title>Assembly and Annotation for the nematode Trichostrongylus colubriformis.</title>
        <authorList>
            <person name="Martin J."/>
        </authorList>
    </citation>
    <scope>NUCLEOTIDE SEQUENCE [LARGE SCALE GENOMIC DNA]</scope>
    <source>
        <strain evidence="2">G859</strain>
        <tissue evidence="2">Whole worm</tissue>
    </source>
</reference>
<feature type="chain" id="PRO_5042914051" evidence="1">
    <location>
        <begin position="17"/>
        <end position="189"/>
    </location>
</feature>
<name>A0AAN8FN18_TRICO</name>
<accession>A0AAN8FN18</accession>
<proteinExistence type="predicted"/>
<dbReference type="Proteomes" id="UP001331761">
    <property type="component" value="Unassembled WGS sequence"/>
</dbReference>
<dbReference type="AlphaFoldDB" id="A0AAN8FN18"/>
<dbReference type="EMBL" id="WIXE01007905">
    <property type="protein sequence ID" value="KAK5979869.1"/>
    <property type="molecule type" value="Genomic_DNA"/>
</dbReference>
<evidence type="ECO:0000313" key="3">
    <source>
        <dbReference type="Proteomes" id="UP001331761"/>
    </source>
</evidence>
<sequence>MTMLIALTILVGIVHSAQICRYSGFKEQPFKEIINPNLRMLLQSKIRAIADTDCTLSYQVNTNDNKKAFYPFRIDSSNSIIYGIVTNALRIGDSDCTLSYQVEKEDNGENFYPFRFDQDQSRFYGIVKKSNGGKLVWIPTNRQTFEIYLDKCYNERAPGSKPPNIPPVLPCSPTRSASTFFRQNTENRF</sequence>
<feature type="signal peptide" evidence="1">
    <location>
        <begin position="1"/>
        <end position="16"/>
    </location>
</feature>
<gene>
    <name evidence="2" type="ORF">GCK32_015962</name>
</gene>
<keyword evidence="3" id="KW-1185">Reference proteome</keyword>
<comment type="caution">
    <text evidence="2">The sequence shown here is derived from an EMBL/GenBank/DDBJ whole genome shotgun (WGS) entry which is preliminary data.</text>
</comment>
<protein>
    <submittedName>
        <fullName evidence="2">Uncharacterized protein</fullName>
    </submittedName>
</protein>
<evidence type="ECO:0000256" key="1">
    <source>
        <dbReference type="SAM" id="SignalP"/>
    </source>
</evidence>
<keyword evidence="1" id="KW-0732">Signal</keyword>
<evidence type="ECO:0000313" key="2">
    <source>
        <dbReference type="EMBL" id="KAK5979869.1"/>
    </source>
</evidence>
<organism evidence="2 3">
    <name type="scientific">Trichostrongylus colubriformis</name>
    <name type="common">Black scour worm</name>
    <dbReference type="NCBI Taxonomy" id="6319"/>
    <lineage>
        <taxon>Eukaryota</taxon>
        <taxon>Metazoa</taxon>
        <taxon>Ecdysozoa</taxon>
        <taxon>Nematoda</taxon>
        <taxon>Chromadorea</taxon>
        <taxon>Rhabditida</taxon>
        <taxon>Rhabditina</taxon>
        <taxon>Rhabditomorpha</taxon>
        <taxon>Strongyloidea</taxon>
        <taxon>Trichostrongylidae</taxon>
        <taxon>Trichostrongylus</taxon>
    </lineage>
</organism>